<name>W7J0B8_9PSEU</name>
<dbReference type="InterPro" id="IPR038727">
    <property type="entry name" value="NadR/Ttd14_AAA_dom"/>
</dbReference>
<dbReference type="Gene3D" id="3.40.50.300">
    <property type="entry name" value="P-loop containing nucleotide triphosphate hydrolases"/>
    <property type="match status" value="1"/>
</dbReference>
<dbReference type="Proteomes" id="UP000019277">
    <property type="component" value="Unassembled WGS sequence"/>
</dbReference>
<feature type="domain" description="NadR/Ttd14 AAA" evidence="1">
    <location>
        <begin position="3"/>
        <end position="194"/>
    </location>
</feature>
<comment type="caution">
    <text evidence="2">The sequence shown here is derived from an EMBL/GenBank/DDBJ whole genome shotgun (WGS) entry which is preliminary data.</text>
</comment>
<dbReference type="STRING" id="909613.UO65_2338"/>
<dbReference type="EMBL" id="AYXG01000081">
    <property type="protein sequence ID" value="EWC62351.1"/>
    <property type="molecule type" value="Genomic_DNA"/>
</dbReference>
<proteinExistence type="predicted"/>
<accession>W7J0B8</accession>
<dbReference type="InterPro" id="IPR027417">
    <property type="entry name" value="P-loop_NTPase"/>
</dbReference>
<dbReference type="PATRIC" id="fig|909613.9.peg.2345"/>
<organism evidence="2 3">
    <name type="scientific">Actinokineospora spheciospongiae</name>
    <dbReference type="NCBI Taxonomy" id="909613"/>
    <lineage>
        <taxon>Bacteria</taxon>
        <taxon>Bacillati</taxon>
        <taxon>Actinomycetota</taxon>
        <taxon>Actinomycetes</taxon>
        <taxon>Pseudonocardiales</taxon>
        <taxon>Pseudonocardiaceae</taxon>
        <taxon>Actinokineospora</taxon>
    </lineage>
</organism>
<dbReference type="RefSeq" id="WP_035281551.1">
    <property type="nucleotide sequence ID" value="NZ_AYXG01000081.1"/>
</dbReference>
<reference evidence="2 3" key="1">
    <citation type="journal article" date="2014" name="Genome Announc.">
        <title>Draft Genome Sequence of the Antitrypanosomally Active Sponge-Associated Bacterium Actinokineospora sp. Strain EG49.</title>
        <authorList>
            <person name="Harjes J."/>
            <person name="Ryu T."/>
            <person name="Abdelmohsen U.R."/>
            <person name="Moitinho-Silva L."/>
            <person name="Horn H."/>
            <person name="Ravasi T."/>
            <person name="Hentschel U."/>
        </authorList>
    </citation>
    <scope>NUCLEOTIDE SEQUENCE [LARGE SCALE GENOMIC DNA]</scope>
    <source>
        <strain evidence="2 3">EG49</strain>
    </source>
</reference>
<dbReference type="eggNOG" id="COG1102">
    <property type="taxonomic scope" value="Bacteria"/>
</dbReference>
<sequence length="238" mass="26335">MKLAISGTYSSGKTFTVMALAHHTGLPRTLAKTIREILPDAVPGKSLAQCTPAEFLQLAMRRHVGRAVHEGRLVDGFISDGSSLQEWIYGAVRVLFGMNPSVTADRLDVIPRSELSAEMLFFEQVVAQYGHAFKQHVKASFDAFVHLPNELPLSADGHRPMNDRFRATCDDMLLGTLDELEMPYHIVGGTIEQRLETITRLHDLPVVLGIEESVARARAEYALLDTRLETQRAKSAVA</sequence>
<evidence type="ECO:0000313" key="2">
    <source>
        <dbReference type="EMBL" id="EWC62351.1"/>
    </source>
</evidence>
<evidence type="ECO:0000259" key="1">
    <source>
        <dbReference type="Pfam" id="PF13521"/>
    </source>
</evidence>
<protein>
    <submittedName>
        <fullName evidence="2">Putative ATP/GTP-binding protein, MmyX</fullName>
    </submittedName>
</protein>
<dbReference type="OrthoDB" id="4523277at2"/>
<evidence type="ECO:0000313" key="3">
    <source>
        <dbReference type="Proteomes" id="UP000019277"/>
    </source>
</evidence>
<dbReference type="AlphaFoldDB" id="W7J0B8"/>
<gene>
    <name evidence="2" type="ORF">UO65_2338</name>
</gene>
<keyword evidence="3" id="KW-1185">Reference proteome</keyword>
<dbReference type="Pfam" id="PF13521">
    <property type="entry name" value="AAA_28"/>
    <property type="match status" value="1"/>
</dbReference>